<sequence>MGATVRLDVPQAIHLGYPNQIRLTQREPGDAFYVSRDLVNPPAGTNGIFVYNGTTNLPQMMTLGTGLQFSGNSIVSAPAYSLPAAKTVAMDTAFQCADTSKGCIISVTVGSTASLSLSGGTANTADMVIGTTSGIGSTGGTTWARYRSTLTGTLVAGLAVNTDGNQTFEFKLPAGAYGAVRTTGGSPAIVLATEQTTN</sequence>
<evidence type="ECO:0000313" key="1">
    <source>
        <dbReference type="EMBL" id="OWY32867.1"/>
    </source>
</evidence>
<organism evidence="1 2">
    <name type="scientific">Herbaspirillum aquaticum</name>
    <dbReference type="NCBI Taxonomy" id="568783"/>
    <lineage>
        <taxon>Bacteria</taxon>
        <taxon>Pseudomonadati</taxon>
        <taxon>Pseudomonadota</taxon>
        <taxon>Betaproteobacteria</taxon>
        <taxon>Burkholderiales</taxon>
        <taxon>Oxalobacteraceae</taxon>
        <taxon>Herbaspirillum</taxon>
    </lineage>
</organism>
<accession>A0A225SPG1</accession>
<dbReference type="AlphaFoldDB" id="A0A225SPG1"/>
<dbReference type="EMBL" id="NJGV01000022">
    <property type="protein sequence ID" value="OWY32867.1"/>
    <property type="molecule type" value="Genomic_DNA"/>
</dbReference>
<gene>
    <name evidence="1" type="ORF">CEJ45_19415</name>
</gene>
<protein>
    <submittedName>
        <fullName evidence="1">Uncharacterized protein</fullName>
    </submittedName>
</protein>
<evidence type="ECO:0000313" key="2">
    <source>
        <dbReference type="Proteomes" id="UP000214747"/>
    </source>
</evidence>
<dbReference type="RefSeq" id="WP_088756684.1">
    <property type="nucleotide sequence ID" value="NZ_NJGV01000022.1"/>
</dbReference>
<reference evidence="1 2" key="1">
    <citation type="journal article" date="2010" name="Int. J. Syst. Evol. Microbiol.">
        <title>Reclassification of Herbaspirillum putei as a later heterotypic synonym of Herbaspirillum huttiense, with the description of H. huttiense subsp. huttiense subsp. nov. and H. huttiense subsp. putei subsp. nov., comb. nov., and description of Herbaspirillum aquaticum sp. nov.</title>
        <authorList>
            <person name="Dobritsa A.P."/>
            <person name="Reddy M.C."/>
            <person name="Samadpour M."/>
        </authorList>
    </citation>
    <scope>NUCLEOTIDE SEQUENCE [LARGE SCALE GENOMIC DNA]</scope>
    <source>
        <strain evidence="1 2">IEH 4430</strain>
    </source>
</reference>
<proteinExistence type="predicted"/>
<name>A0A225SPG1_9BURK</name>
<comment type="caution">
    <text evidence="1">The sequence shown here is derived from an EMBL/GenBank/DDBJ whole genome shotgun (WGS) entry which is preliminary data.</text>
</comment>
<keyword evidence="2" id="KW-1185">Reference proteome</keyword>
<dbReference type="Proteomes" id="UP000214747">
    <property type="component" value="Unassembled WGS sequence"/>
</dbReference>